<evidence type="ECO:0000256" key="3">
    <source>
        <dbReference type="ARBA" id="ARBA00012000"/>
    </source>
</evidence>
<evidence type="ECO:0000259" key="10">
    <source>
        <dbReference type="PROSITE" id="PS01124"/>
    </source>
</evidence>
<dbReference type="SUPFAM" id="SSF48150">
    <property type="entry name" value="DNA-glycosylase"/>
    <property type="match status" value="1"/>
</dbReference>
<dbReference type="Gene3D" id="1.10.340.30">
    <property type="entry name" value="Hypothetical protein, domain 2"/>
    <property type="match status" value="1"/>
</dbReference>
<dbReference type="GO" id="GO:0008725">
    <property type="term" value="F:DNA-3-methyladenine glycosylase activity"/>
    <property type="evidence" value="ECO:0007669"/>
    <property type="project" value="TreeGrafter"/>
</dbReference>
<dbReference type="SUPFAM" id="SSF55945">
    <property type="entry name" value="TATA-box binding protein-like"/>
    <property type="match status" value="1"/>
</dbReference>
<dbReference type="CDD" id="cd00056">
    <property type="entry name" value="ENDO3c"/>
    <property type="match status" value="1"/>
</dbReference>
<dbReference type="GO" id="GO:0043916">
    <property type="term" value="F:DNA-7-methylguanine glycosylase activity"/>
    <property type="evidence" value="ECO:0007669"/>
    <property type="project" value="TreeGrafter"/>
</dbReference>
<dbReference type="Pfam" id="PF12833">
    <property type="entry name" value="HTH_18"/>
    <property type="match status" value="1"/>
</dbReference>
<dbReference type="GO" id="GO:0032993">
    <property type="term" value="C:protein-DNA complex"/>
    <property type="evidence" value="ECO:0007669"/>
    <property type="project" value="TreeGrafter"/>
</dbReference>
<dbReference type="Pfam" id="PF06029">
    <property type="entry name" value="AlkA_N"/>
    <property type="match status" value="1"/>
</dbReference>
<dbReference type="PROSITE" id="PS01124">
    <property type="entry name" value="HTH_ARAC_FAMILY_2"/>
    <property type="match status" value="1"/>
</dbReference>
<keyword evidence="7" id="KW-0010">Activator</keyword>
<keyword evidence="9" id="KW-0234">DNA repair</keyword>
<comment type="caution">
    <text evidence="11">The sequence shown here is derived from an EMBL/GenBank/DDBJ whole genome shotgun (WGS) entry which is preliminary data.</text>
</comment>
<protein>
    <recommendedName>
        <fullName evidence="3">DNA-3-methyladenine glycosylase II</fullName>
        <ecNumber evidence="3">3.2.2.21</ecNumber>
    </recommendedName>
</protein>
<dbReference type="Gene3D" id="1.10.10.60">
    <property type="entry name" value="Homeodomain-like"/>
    <property type="match status" value="1"/>
</dbReference>
<dbReference type="GO" id="GO:0032259">
    <property type="term" value="P:methylation"/>
    <property type="evidence" value="ECO:0007669"/>
    <property type="project" value="UniProtKB-KW"/>
</dbReference>
<evidence type="ECO:0000313" key="12">
    <source>
        <dbReference type="Proteomes" id="UP000288587"/>
    </source>
</evidence>
<dbReference type="GO" id="GO:0005737">
    <property type="term" value="C:cytoplasm"/>
    <property type="evidence" value="ECO:0007669"/>
    <property type="project" value="TreeGrafter"/>
</dbReference>
<evidence type="ECO:0000256" key="4">
    <source>
        <dbReference type="ARBA" id="ARBA00022603"/>
    </source>
</evidence>
<evidence type="ECO:0000256" key="7">
    <source>
        <dbReference type="ARBA" id="ARBA00023159"/>
    </source>
</evidence>
<evidence type="ECO:0000256" key="2">
    <source>
        <dbReference type="ARBA" id="ARBA00001947"/>
    </source>
</evidence>
<keyword evidence="4" id="KW-0489">Methyltransferase</keyword>
<dbReference type="InterPro" id="IPR018060">
    <property type="entry name" value="HTH_AraC"/>
</dbReference>
<dbReference type="InterPro" id="IPR004026">
    <property type="entry name" value="Ada_DNA_repair_Zn-bd"/>
</dbReference>
<reference evidence="11 12" key="1">
    <citation type="submission" date="2019-01" db="EMBL/GenBank/DDBJ databases">
        <authorList>
            <person name="Chen W.-M."/>
        </authorList>
    </citation>
    <scope>NUCLEOTIDE SEQUENCE [LARGE SCALE GENOMIC DNA]</scope>
    <source>
        <strain evidence="11 12">CCP-18</strain>
    </source>
</reference>
<evidence type="ECO:0000313" key="11">
    <source>
        <dbReference type="EMBL" id="RVT88046.1"/>
    </source>
</evidence>
<proteinExistence type="predicted"/>
<dbReference type="PANTHER" id="PTHR43003">
    <property type="entry name" value="DNA-3-METHYLADENINE GLYCOSYLASE"/>
    <property type="match status" value="1"/>
</dbReference>
<dbReference type="Pfam" id="PF02805">
    <property type="entry name" value="Ada_Zn_binding"/>
    <property type="match status" value="1"/>
</dbReference>
<dbReference type="InterPro" id="IPR035451">
    <property type="entry name" value="Ada-like_dom_sf"/>
</dbReference>
<dbReference type="InterPro" id="IPR011257">
    <property type="entry name" value="DNA_glycosylase"/>
</dbReference>
<sequence>MPSTPRPLDPAACYAALQARDARFDGHWFTGVTSTGVYCRPICRVRTPKAENCRFFPHAAAAESAGFRPCLKCRPELAPRSFSVMEASRSLAHAARERLDAAARHGEGPSLEALAKGLGVTARHLRRIFADAFGVSPLAYLQTQRLLTAKQLLTDTQLPLASVAAQAGFGSTRAFQDAWSQQYRLAPLQLRKQAAQTAAPPLTLSYRPPYAVPELLSFLAVRAIPGVEDVDQARRRVRRTVRAGTTVGQLAVEFDADLPRVRLHLSDTLWPHAAEIQGRVRQWLDLDADPDAIAQRLAALRPTPGLRLAGGVDRFELAVRAVLGQQVTVAAARTVSQRVVQAWGQALPDAQGLGEGQAWLFPTPQALAHASVEAVAACGMPLRRAQCLVGLAQAWPALRMAQPTPHDPDAAEAELQQLAGIGPWTAAYIRMRAWPWPDRFLPGDGVLRQQLALDPHDPTVFAPYRSYAVLQLWQRATLAKAPS</sequence>
<dbReference type="GO" id="GO:0006285">
    <property type="term" value="P:base-excision repair, AP site formation"/>
    <property type="evidence" value="ECO:0007669"/>
    <property type="project" value="TreeGrafter"/>
</dbReference>
<evidence type="ECO:0000256" key="6">
    <source>
        <dbReference type="ARBA" id="ARBA00023015"/>
    </source>
</evidence>
<comment type="catalytic activity">
    <reaction evidence="1">
        <text>Hydrolysis of alkylated DNA, releasing 3-methyladenine, 3-methylguanine, 7-methylguanine and 7-methyladenine.</text>
        <dbReference type="EC" id="3.2.2.21"/>
    </reaction>
</comment>
<dbReference type="Pfam" id="PF00730">
    <property type="entry name" value="HhH-GPD"/>
    <property type="match status" value="1"/>
</dbReference>
<dbReference type="GO" id="GO:0032131">
    <property type="term" value="F:alkylated DNA binding"/>
    <property type="evidence" value="ECO:0007669"/>
    <property type="project" value="TreeGrafter"/>
</dbReference>
<dbReference type="EC" id="3.2.2.21" evidence="3"/>
<evidence type="ECO:0000256" key="1">
    <source>
        <dbReference type="ARBA" id="ARBA00000086"/>
    </source>
</evidence>
<dbReference type="GO" id="GO:0006307">
    <property type="term" value="P:DNA alkylation repair"/>
    <property type="evidence" value="ECO:0007669"/>
    <property type="project" value="TreeGrafter"/>
</dbReference>
<feature type="domain" description="HTH araC/xylS-type" evidence="10">
    <location>
        <begin position="93"/>
        <end position="193"/>
    </location>
</feature>
<dbReference type="SMART" id="SM00478">
    <property type="entry name" value="ENDO3c"/>
    <property type="match status" value="1"/>
</dbReference>
<dbReference type="EMBL" id="SACM01000001">
    <property type="protein sequence ID" value="RVT88046.1"/>
    <property type="molecule type" value="Genomic_DNA"/>
</dbReference>
<dbReference type="InterPro" id="IPR003265">
    <property type="entry name" value="HhH-GPD_domain"/>
</dbReference>
<dbReference type="Proteomes" id="UP000288587">
    <property type="component" value="Unassembled WGS sequence"/>
</dbReference>
<evidence type="ECO:0000256" key="5">
    <source>
        <dbReference type="ARBA" id="ARBA00022763"/>
    </source>
</evidence>
<dbReference type="InterPro" id="IPR009057">
    <property type="entry name" value="Homeodomain-like_sf"/>
</dbReference>
<dbReference type="OrthoDB" id="9811249at2"/>
<gene>
    <name evidence="11" type="ORF">EOD73_03295</name>
</gene>
<dbReference type="InterPro" id="IPR051912">
    <property type="entry name" value="Alkylbase_DNA_Glycosylase/TA"/>
</dbReference>
<dbReference type="SMART" id="SM00342">
    <property type="entry name" value="HTH_ARAC"/>
    <property type="match status" value="1"/>
</dbReference>
<dbReference type="AlphaFoldDB" id="A0A437LRJ3"/>
<evidence type="ECO:0000256" key="8">
    <source>
        <dbReference type="ARBA" id="ARBA00023163"/>
    </source>
</evidence>
<comment type="cofactor">
    <cofactor evidence="2">
        <name>Zn(2+)</name>
        <dbReference type="ChEBI" id="CHEBI:29105"/>
    </cofactor>
</comment>
<keyword evidence="4" id="KW-0808">Transferase</keyword>
<keyword evidence="12" id="KW-1185">Reference proteome</keyword>
<keyword evidence="5" id="KW-0227">DNA damage</keyword>
<evidence type="ECO:0000256" key="9">
    <source>
        <dbReference type="ARBA" id="ARBA00023204"/>
    </source>
</evidence>
<dbReference type="SUPFAM" id="SSF46689">
    <property type="entry name" value="Homeodomain-like"/>
    <property type="match status" value="1"/>
</dbReference>
<dbReference type="GO" id="GO:0003700">
    <property type="term" value="F:DNA-binding transcription factor activity"/>
    <property type="evidence" value="ECO:0007669"/>
    <property type="project" value="InterPro"/>
</dbReference>
<keyword evidence="8" id="KW-0804">Transcription</keyword>
<keyword evidence="6" id="KW-0805">Transcription regulation</keyword>
<dbReference type="GO" id="GO:0008270">
    <property type="term" value="F:zinc ion binding"/>
    <property type="evidence" value="ECO:0007669"/>
    <property type="project" value="InterPro"/>
</dbReference>
<dbReference type="SMART" id="SM01009">
    <property type="entry name" value="AlkA_N"/>
    <property type="match status" value="1"/>
</dbReference>
<dbReference type="Gene3D" id="3.30.310.20">
    <property type="entry name" value="DNA-3-methyladenine glycosylase AlkA, N-terminal domain"/>
    <property type="match status" value="1"/>
</dbReference>
<dbReference type="GO" id="GO:0008168">
    <property type="term" value="F:methyltransferase activity"/>
    <property type="evidence" value="ECO:0007669"/>
    <property type="project" value="UniProtKB-KW"/>
</dbReference>
<accession>A0A437LRJ3</accession>
<dbReference type="GO" id="GO:0043565">
    <property type="term" value="F:sequence-specific DNA binding"/>
    <property type="evidence" value="ECO:0007669"/>
    <property type="project" value="InterPro"/>
</dbReference>
<name>A0A437LRJ3_9BURK</name>
<dbReference type="PANTHER" id="PTHR43003:SF13">
    <property type="entry name" value="DNA-3-METHYLADENINE GLYCOSYLASE 2"/>
    <property type="match status" value="1"/>
</dbReference>
<dbReference type="InterPro" id="IPR037046">
    <property type="entry name" value="AlkA_N_sf"/>
</dbReference>
<dbReference type="RefSeq" id="WP_127680822.1">
    <property type="nucleotide sequence ID" value="NZ_SACM01000001.1"/>
</dbReference>
<dbReference type="SUPFAM" id="SSF57884">
    <property type="entry name" value="Ada DNA repair protein, N-terminal domain (N-Ada 10)"/>
    <property type="match status" value="1"/>
</dbReference>
<dbReference type="InterPro" id="IPR010316">
    <property type="entry name" value="AlkA_N"/>
</dbReference>
<dbReference type="Gene3D" id="3.40.10.10">
    <property type="entry name" value="DNA Methylphosphotriester Repair Domain"/>
    <property type="match status" value="1"/>
</dbReference>
<organism evidence="11 12">
    <name type="scientific">Inhella crocodyli</name>
    <dbReference type="NCBI Taxonomy" id="2499851"/>
    <lineage>
        <taxon>Bacteria</taxon>
        <taxon>Pseudomonadati</taxon>
        <taxon>Pseudomonadota</taxon>
        <taxon>Betaproteobacteria</taxon>
        <taxon>Burkholderiales</taxon>
        <taxon>Sphaerotilaceae</taxon>
        <taxon>Inhella</taxon>
    </lineage>
</organism>